<dbReference type="InterPro" id="IPR034733">
    <property type="entry name" value="AcCoA_carboxyl_beta"/>
</dbReference>
<reference evidence="17" key="1">
    <citation type="submission" date="2019-01" db="EMBL/GenBank/DDBJ databases">
        <title>Gri0909 isolated from a small marine red alga.</title>
        <authorList>
            <person name="Kim J."/>
            <person name="Jeong S.E."/>
            <person name="Jeon C.O."/>
        </authorList>
    </citation>
    <scope>NUCLEOTIDE SEQUENCE [LARGE SCALE GENOMIC DNA]</scope>
    <source>
        <strain evidence="17">Gri0909</strain>
    </source>
</reference>
<feature type="binding site" evidence="13">
    <location>
        <position position="33"/>
    </location>
    <ligand>
        <name>Zn(2+)</name>
        <dbReference type="ChEBI" id="CHEBI:29105"/>
    </ligand>
</feature>
<keyword evidence="4 13" id="KW-0479">Metal-binding</keyword>
<evidence type="ECO:0000256" key="3">
    <source>
        <dbReference type="ARBA" id="ARBA00022679"/>
    </source>
</evidence>
<feature type="binding site" evidence="13">
    <location>
        <position position="52"/>
    </location>
    <ligand>
        <name>Zn(2+)</name>
        <dbReference type="ChEBI" id="CHEBI:29105"/>
    </ligand>
</feature>
<dbReference type="GO" id="GO:0006633">
    <property type="term" value="P:fatty acid biosynthetic process"/>
    <property type="evidence" value="ECO:0007669"/>
    <property type="project" value="UniProtKB-KW"/>
</dbReference>
<comment type="similarity">
    <text evidence="13">Belongs to the AccD/PCCB family.</text>
</comment>
<accession>A0A437QNB3</accession>
<dbReference type="PROSITE" id="PS00028">
    <property type="entry name" value="ZINC_FINGER_C2H2_1"/>
    <property type="match status" value="1"/>
</dbReference>
<evidence type="ECO:0000256" key="9">
    <source>
        <dbReference type="ARBA" id="ARBA00022840"/>
    </source>
</evidence>
<dbReference type="EMBL" id="SADE01000002">
    <property type="protein sequence ID" value="RVU36018.1"/>
    <property type="molecule type" value="Genomic_DNA"/>
</dbReference>
<dbReference type="NCBIfam" id="TIGR00515">
    <property type="entry name" value="accD"/>
    <property type="match status" value="1"/>
</dbReference>
<dbReference type="Proteomes" id="UP000287447">
    <property type="component" value="Unassembled WGS sequence"/>
</dbReference>
<dbReference type="PANTHER" id="PTHR42995">
    <property type="entry name" value="ACETYL-COENZYME A CARBOXYLASE CARBOXYL TRANSFERASE SUBUNIT BETA, CHLOROPLASTIC"/>
    <property type="match status" value="1"/>
</dbReference>
<keyword evidence="17" id="KW-1185">Reference proteome</keyword>
<evidence type="ECO:0000313" key="17">
    <source>
        <dbReference type="Proteomes" id="UP000287447"/>
    </source>
</evidence>
<dbReference type="Pfam" id="PF17848">
    <property type="entry name" value="Zn_ribbon_ACC"/>
    <property type="match status" value="1"/>
</dbReference>
<proteinExistence type="inferred from homology"/>
<dbReference type="GO" id="GO:0009329">
    <property type="term" value="C:acetate CoA-transferase complex"/>
    <property type="evidence" value="ECO:0007669"/>
    <property type="project" value="TreeGrafter"/>
</dbReference>
<comment type="cofactor">
    <cofactor evidence="13">
        <name>Zn(2+)</name>
        <dbReference type="ChEBI" id="CHEBI:29105"/>
    </cofactor>
    <text evidence="13">Binds 1 zinc ion per subunit.</text>
</comment>
<evidence type="ECO:0000256" key="5">
    <source>
        <dbReference type="ARBA" id="ARBA00022741"/>
    </source>
</evidence>
<keyword evidence="9 13" id="KW-0067">ATP-binding</keyword>
<dbReference type="GO" id="GO:0005524">
    <property type="term" value="F:ATP binding"/>
    <property type="evidence" value="ECO:0007669"/>
    <property type="project" value="UniProtKB-KW"/>
</dbReference>
<dbReference type="Gene3D" id="3.90.226.10">
    <property type="entry name" value="2-enoyl-CoA Hydratase, Chain A, domain 1"/>
    <property type="match status" value="1"/>
</dbReference>
<evidence type="ECO:0000259" key="15">
    <source>
        <dbReference type="PROSITE" id="PS50980"/>
    </source>
</evidence>
<keyword evidence="11 13" id="KW-0275">Fatty acid biosynthesis</keyword>
<dbReference type="PROSITE" id="PS50980">
    <property type="entry name" value="COA_CT_NTER"/>
    <property type="match status" value="1"/>
</dbReference>
<dbReference type="UniPathway" id="UPA00655">
    <property type="reaction ID" value="UER00711"/>
</dbReference>
<feature type="binding site" evidence="13">
    <location>
        <position position="30"/>
    </location>
    <ligand>
        <name>Zn(2+)</name>
        <dbReference type="ChEBI" id="CHEBI:29105"/>
    </ligand>
</feature>
<dbReference type="InterPro" id="IPR041010">
    <property type="entry name" value="Znf-ACC"/>
</dbReference>
<dbReference type="AlphaFoldDB" id="A0A437QNB3"/>
<comment type="catalytic activity">
    <reaction evidence="13">
        <text>N(6)-carboxybiotinyl-L-lysyl-[protein] + acetyl-CoA = N(6)-biotinyl-L-lysyl-[protein] + malonyl-CoA</text>
        <dbReference type="Rhea" id="RHEA:54728"/>
        <dbReference type="Rhea" id="RHEA-COMP:10505"/>
        <dbReference type="Rhea" id="RHEA-COMP:10506"/>
        <dbReference type="ChEBI" id="CHEBI:57288"/>
        <dbReference type="ChEBI" id="CHEBI:57384"/>
        <dbReference type="ChEBI" id="CHEBI:83144"/>
        <dbReference type="ChEBI" id="CHEBI:83145"/>
        <dbReference type="EC" id="2.1.3.15"/>
    </reaction>
</comment>
<comment type="subunit">
    <text evidence="13">Acetyl-CoA carboxylase is a heterohexamer composed of biotin carboxyl carrier protein (AccB), biotin carboxylase (AccC) and two subunits each of ACCase subunit alpha (AccA) and ACCase subunit beta (AccD).</text>
</comment>
<dbReference type="PRINTS" id="PR01070">
    <property type="entry name" value="ACCCTRFRASEB"/>
</dbReference>
<keyword evidence="6 13" id="KW-0863">Zinc-finger</keyword>
<name>A0A437QNB3_9PROT</name>
<evidence type="ECO:0000256" key="14">
    <source>
        <dbReference type="SAM" id="MobiDB-lite"/>
    </source>
</evidence>
<evidence type="ECO:0000256" key="6">
    <source>
        <dbReference type="ARBA" id="ARBA00022771"/>
    </source>
</evidence>
<dbReference type="InterPro" id="IPR000438">
    <property type="entry name" value="Acetyl_CoA_COase_Trfase_b_su"/>
</dbReference>
<dbReference type="InterPro" id="IPR011762">
    <property type="entry name" value="COA_CT_N"/>
</dbReference>
<dbReference type="GO" id="GO:0008270">
    <property type="term" value="F:zinc ion binding"/>
    <property type="evidence" value="ECO:0007669"/>
    <property type="project" value="UniProtKB-UniRule"/>
</dbReference>
<keyword evidence="5 13" id="KW-0547">Nucleotide-binding</keyword>
<comment type="subcellular location">
    <subcellularLocation>
        <location evidence="1 13">Cytoplasm</location>
    </subcellularLocation>
</comment>
<comment type="pathway">
    <text evidence="13">Lipid metabolism; malonyl-CoA biosynthesis; malonyl-CoA from acetyl-CoA: step 1/1.</text>
</comment>
<dbReference type="GO" id="GO:0003989">
    <property type="term" value="F:acetyl-CoA carboxylase activity"/>
    <property type="evidence" value="ECO:0007669"/>
    <property type="project" value="InterPro"/>
</dbReference>
<evidence type="ECO:0000256" key="7">
    <source>
        <dbReference type="ARBA" id="ARBA00022832"/>
    </source>
</evidence>
<keyword evidence="7 13" id="KW-0276">Fatty acid metabolism</keyword>
<protein>
    <recommendedName>
        <fullName evidence="13">Acetyl-coenzyme A carboxylase carboxyl transferase subunit beta</fullName>
        <shortName evidence="13">ACCase subunit beta</shortName>
        <shortName evidence="13">Acetyl-CoA carboxylase carboxyltransferase subunit beta</shortName>
        <ecNumber evidence="13">2.1.3.15</ecNumber>
    </recommendedName>
</protein>
<sequence length="319" mass="34988">MSWLERYVRPKIKALVGAKPEVPDNLWHKCDNCGQMIFHRDLVANHHVCQHCNHHMRLPAEQRLEMLFDDGEYDRAELPKTPLDPLKFRDRKRYSDRLKEAQSKQDTKTANKDAIIVAHGKMEGRAVVVAAFDFSFMGGSMGVAVGEGIVTAAHLAVFQQAPLIIIPATGGARMQEGILSLMQMPRTVIAVQEVKEAGLPFFVLLTDPTTGGVSASFAMLGDIHIAEPGAVIGFAGRRVIEQTVKETLPDGFQTAEYLLEHGMVDIVAPRTQIRPTIIRLISLLMDGKPVDMAEASSDKDAAEGDLDIPDSAESGPDKT</sequence>
<feature type="domain" description="CoA carboxyltransferase N-terminal" evidence="15">
    <location>
        <begin position="26"/>
        <end position="299"/>
    </location>
</feature>
<feature type="zinc finger region" description="C4-type" evidence="13">
    <location>
        <begin position="30"/>
        <end position="52"/>
    </location>
</feature>
<keyword evidence="10 13" id="KW-0443">Lipid metabolism</keyword>
<evidence type="ECO:0000256" key="4">
    <source>
        <dbReference type="ARBA" id="ARBA00022723"/>
    </source>
</evidence>
<dbReference type="Pfam" id="PF01039">
    <property type="entry name" value="Carboxyl_trans"/>
    <property type="match status" value="1"/>
</dbReference>
<dbReference type="EC" id="2.1.3.15" evidence="13"/>
<keyword evidence="3 13" id="KW-0808">Transferase</keyword>
<dbReference type="InterPro" id="IPR013087">
    <property type="entry name" value="Znf_C2H2_type"/>
</dbReference>
<keyword evidence="8 13" id="KW-0862">Zinc</keyword>
<evidence type="ECO:0000256" key="12">
    <source>
        <dbReference type="ARBA" id="ARBA00025280"/>
    </source>
</evidence>
<dbReference type="PANTHER" id="PTHR42995:SF5">
    <property type="entry name" value="ACETYL-COENZYME A CARBOXYLASE CARBOXYL TRANSFERASE SUBUNIT BETA, CHLOROPLASTIC"/>
    <property type="match status" value="1"/>
</dbReference>
<dbReference type="RefSeq" id="WP_127765495.1">
    <property type="nucleotide sequence ID" value="NZ_SADE01000002.1"/>
</dbReference>
<evidence type="ECO:0000256" key="8">
    <source>
        <dbReference type="ARBA" id="ARBA00022833"/>
    </source>
</evidence>
<comment type="function">
    <text evidence="12 13">Component of the acetyl coenzyme A carboxylase (ACC) complex. Biotin carboxylase (BC) catalyzes the carboxylation of biotin on its carrier protein (BCCP) and then the CO(2) group is transferred by the transcarboxylase to acetyl-CoA to form malonyl-CoA.</text>
</comment>
<dbReference type="HAMAP" id="MF_01395">
    <property type="entry name" value="AcetylCoA_CT_beta"/>
    <property type="match status" value="1"/>
</dbReference>
<feature type="binding site" evidence="13">
    <location>
        <position position="49"/>
    </location>
    <ligand>
        <name>Zn(2+)</name>
        <dbReference type="ChEBI" id="CHEBI:29105"/>
    </ligand>
</feature>
<evidence type="ECO:0000256" key="11">
    <source>
        <dbReference type="ARBA" id="ARBA00023160"/>
    </source>
</evidence>
<evidence type="ECO:0000256" key="2">
    <source>
        <dbReference type="ARBA" id="ARBA00022516"/>
    </source>
</evidence>
<keyword evidence="13" id="KW-0963">Cytoplasm</keyword>
<dbReference type="GO" id="GO:0016743">
    <property type="term" value="F:carboxyl- or carbamoyltransferase activity"/>
    <property type="evidence" value="ECO:0007669"/>
    <property type="project" value="UniProtKB-UniRule"/>
</dbReference>
<dbReference type="InterPro" id="IPR029045">
    <property type="entry name" value="ClpP/crotonase-like_dom_sf"/>
</dbReference>
<dbReference type="GO" id="GO:2001295">
    <property type="term" value="P:malonyl-CoA biosynthetic process"/>
    <property type="evidence" value="ECO:0007669"/>
    <property type="project" value="UniProtKB-UniRule"/>
</dbReference>
<evidence type="ECO:0000256" key="1">
    <source>
        <dbReference type="ARBA" id="ARBA00004496"/>
    </source>
</evidence>
<keyword evidence="2 13" id="KW-0444">Lipid biosynthesis</keyword>
<evidence type="ECO:0000256" key="10">
    <source>
        <dbReference type="ARBA" id="ARBA00023098"/>
    </source>
</evidence>
<dbReference type="SUPFAM" id="SSF52096">
    <property type="entry name" value="ClpP/crotonase"/>
    <property type="match status" value="1"/>
</dbReference>
<dbReference type="OrthoDB" id="9772975at2"/>
<evidence type="ECO:0000256" key="13">
    <source>
        <dbReference type="HAMAP-Rule" id="MF_01395"/>
    </source>
</evidence>
<keyword evidence="16" id="KW-0436">Ligase</keyword>
<comment type="caution">
    <text evidence="16">The sequence shown here is derived from an EMBL/GenBank/DDBJ whole genome shotgun (WGS) entry which is preliminary data.</text>
</comment>
<feature type="region of interest" description="Disordered" evidence="14">
    <location>
        <begin position="293"/>
        <end position="319"/>
    </location>
</feature>
<gene>
    <name evidence="13" type="primary">accD</name>
    <name evidence="16" type="ORF">EOI86_12290</name>
</gene>
<evidence type="ECO:0000313" key="16">
    <source>
        <dbReference type="EMBL" id="RVU36018.1"/>
    </source>
</evidence>
<feature type="compositionally biased region" description="Basic and acidic residues" evidence="14">
    <location>
        <begin position="293"/>
        <end position="302"/>
    </location>
</feature>
<organism evidence="16 17">
    <name type="scientific">Hwanghaeella grinnelliae</name>
    <dbReference type="NCBI Taxonomy" id="2500179"/>
    <lineage>
        <taxon>Bacteria</taxon>
        <taxon>Pseudomonadati</taxon>
        <taxon>Pseudomonadota</taxon>
        <taxon>Alphaproteobacteria</taxon>
        <taxon>Rhodospirillales</taxon>
        <taxon>Rhodospirillaceae</taxon>
        <taxon>Hwanghaeella</taxon>
    </lineage>
</organism>